<dbReference type="VEuPathDB" id="TriTrypDB:TcYC6_0084300"/>
<keyword evidence="3" id="KW-0064">Aspartyl protease</keyword>
<evidence type="ECO:0000259" key="7">
    <source>
        <dbReference type="PROSITE" id="PS50175"/>
    </source>
</evidence>
<dbReference type="VEuPathDB" id="TriTrypDB:TcCLB.511585.40"/>
<evidence type="ECO:0000313" key="9">
    <source>
        <dbReference type="Proteomes" id="UP000246121"/>
    </source>
</evidence>
<dbReference type="CDD" id="cd17039">
    <property type="entry name" value="Ubl_ubiquitin_like"/>
    <property type="match status" value="1"/>
</dbReference>
<reference evidence="8 9" key="1">
    <citation type="journal article" date="2018" name="Microb. Genom.">
        <title>Expanding an expanded genome: long-read sequencing of Trypanosoma cruzi.</title>
        <authorList>
            <person name="Berna L."/>
            <person name="Rodriguez M."/>
            <person name="Chiribao M.L."/>
            <person name="Parodi-Talice A."/>
            <person name="Pita S."/>
            <person name="Rijo G."/>
            <person name="Alvarez-Valin F."/>
            <person name="Robello C."/>
        </authorList>
    </citation>
    <scope>NUCLEOTIDE SEQUENCE [LARGE SCALE GENOMIC DNA]</scope>
    <source>
        <strain evidence="8 9">Dm28c</strain>
    </source>
</reference>
<comment type="similarity">
    <text evidence="1">Belongs to the DDI1 family.</text>
</comment>
<sequence length="480" mass="53238">MIKVFCTNENGESCTIAIDPQSSVEDVAAIIEVELGVPMLEQVLVTADGTTLQSDKTLESQGIRDDTSIVVIHTAKDYRAAQAQKEGAEEKGLSVEARPPLDRETHVSRRQGVGEEHNVQYRDPFLRQERPRQQQAGIEAARAYTSEGTQRGHVGTSRPQRGVPQSTDHARARIEQLFNQGAERFSGQTSLQESDPEVQRRIYESIYWENVNENLESAYEFMPELFVRVPMLFVNCEVNKVMVKAFIDSGAQRSIMNLRTAEKCGLMRLLDTRAKGIMRGVGVRRTLGVVHMAMVNLGGLHIPLSLSIIDDDKMEFIIGLDQLKLHRMIIDLRENCLRIADTRIPFLPDSEVPELATGDEVLDEEFEAKEDAKGQQRGSARPPEPSSNTAEEDERGGQWGRQAKKEREARNSVASTTNVSGAVSAPAQDFGTNRGNANVNKERSIAEVMAYTQMDREGAVALLEAADWSADLAVSIFLGE</sequence>
<evidence type="ECO:0000256" key="2">
    <source>
        <dbReference type="ARBA" id="ARBA00022670"/>
    </source>
</evidence>
<dbReference type="CDD" id="cd05479">
    <property type="entry name" value="RP_DDI"/>
    <property type="match status" value="1"/>
</dbReference>
<comment type="caution">
    <text evidence="8">The sequence shown here is derived from an EMBL/GenBank/DDBJ whole genome shotgun (WGS) entry which is preliminary data.</text>
</comment>
<evidence type="ECO:0000256" key="3">
    <source>
        <dbReference type="ARBA" id="ARBA00022750"/>
    </source>
</evidence>
<evidence type="ECO:0000313" key="8">
    <source>
        <dbReference type="EMBL" id="PWU87747.1"/>
    </source>
</evidence>
<dbReference type="InterPro" id="IPR029071">
    <property type="entry name" value="Ubiquitin-like_domsf"/>
</dbReference>
<dbReference type="Pfam" id="PF09668">
    <property type="entry name" value="Asp_protease"/>
    <property type="match status" value="1"/>
</dbReference>
<dbReference type="VEuPathDB" id="TriTrypDB:ECC02_006655"/>
<dbReference type="VEuPathDB" id="TriTrypDB:TCDM_06219"/>
<organism evidence="8 9">
    <name type="scientific">Trypanosoma cruzi</name>
    <dbReference type="NCBI Taxonomy" id="5693"/>
    <lineage>
        <taxon>Eukaryota</taxon>
        <taxon>Discoba</taxon>
        <taxon>Euglenozoa</taxon>
        <taxon>Kinetoplastea</taxon>
        <taxon>Metakinetoplastina</taxon>
        <taxon>Trypanosomatida</taxon>
        <taxon>Trypanosomatidae</taxon>
        <taxon>Trypanosoma</taxon>
        <taxon>Schizotrypanum</taxon>
    </lineage>
</organism>
<feature type="compositionally biased region" description="Basic and acidic residues" evidence="5">
    <location>
        <begin position="86"/>
        <end position="132"/>
    </location>
</feature>
<gene>
    <name evidence="8" type="ORF">C4B63_85g64</name>
</gene>
<evidence type="ECO:0000259" key="6">
    <source>
        <dbReference type="PROSITE" id="PS50053"/>
    </source>
</evidence>
<dbReference type="InterPro" id="IPR019103">
    <property type="entry name" value="Peptidase_aspartic_DDI1-type"/>
</dbReference>
<accession>A0A2V2UTS4</accession>
<dbReference type="InterPro" id="IPR021109">
    <property type="entry name" value="Peptidase_aspartic_dom_sf"/>
</dbReference>
<feature type="compositionally biased region" description="Polar residues" evidence="5">
    <location>
        <begin position="157"/>
        <end position="166"/>
    </location>
</feature>
<feature type="compositionally biased region" description="Polar residues" evidence="5">
    <location>
        <begin position="412"/>
        <end position="421"/>
    </location>
</feature>
<dbReference type="PANTHER" id="PTHR12917:SF1">
    <property type="entry name" value="AT13091P"/>
    <property type="match status" value="1"/>
</dbReference>
<proteinExistence type="inferred from homology"/>
<dbReference type="VEuPathDB" id="TriTrypDB:TCSYLVIO_003428"/>
<dbReference type="Gene3D" id="3.10.20.90">
    <property type="entry name" value="Phosphatidylinositol 3-kinase Catalytic Subunit, Chain A, domain 1"/>
    <property type="match status" value="1"/>
</dbReference>
<dbReference type="SUPFAM" id="SSF54236">
    <property type="entry name" value="Ubiquitin-like"/>
    <property type="match status" value="1"/>
</dbReference>
<name>A0A2V2UTS4_TRYCR</name>
<dbReference type="PROSITE" id="PS50175">
    <property type="entry name" value="ASP_PROT_RETROV"/>
    <property type="match status" value="1"/>
</dbReference>
<dbReference type="VEuPathDB" id="TriTrypDB:TcCLB.510155.40"/>
<dbReference type="GO" id="GO:0004190">
    <property type="term" value="F:aspartic-type endopeptidase activity"/>
    <property type="evidence" value="ECO:0007669"/>
    <property type="project" value="UniProtKB-KW"/>
</dbReference>
<feature type="region of interest" description="Disordered" evidence="5">
    <location>
        <begin position="367"/>
        <end position="436"/>
    </location>
</feature>
<feature type="domain" description="Ubiquitin-like" evidence="6">
    <location>
        <begin position="2"/>
        <end position="72"/>
    </location>
</feature>
<dbReference type="VEuPathDB" id="TriTrypDB:C3747_34g384"/>
<dbReference type="VEuPathDB" id="TriTrypDB:TcBrA4_0095270"/>
<dbReference type="InterPro" id="IPR001995">
    <property type="entry name" value="Peptidase_A2_cat"/>
</dbReference>
<dbReference type="VEuPathDB" id="TriTrypDB:C4B63_85g64"/>
<feature type="region of interest" description="Disordered" evidence="5">
    <location>
        <begin position="83"/>
        <end position="166"/>
    </location>
</feature>
<dbReference type="Proteomes" id="UP000246121">
    <property type="component" value="Unassembled WGS sequence"/>
</dbReference>
<keyword evidence="2" id="KW-0645">Protease</keyword>
<dbReference type="SMART" id="SM00213">
    <property type="entry name" value="UBQ"/>
    <property type="match status" value="1"/>
</dbReference>
<dbReference type="AlphaFoldDB" id="A0A2V2UTS4"/>
<dbReference type="CDD" id="cd14273">
    <property type="entry name" value="UBA_TAP-C_like"/>
    <property type="match status" value="1"/>
</dbReference>
<dbReference type="VEuPathDB" id="TriTrypDB:TcCL_NonESM02098"/>
<evidence type="ECO:0000256" key="1">
    <source>
        <dbReference type="ARBA" id="ARBA00009136"/>
    </source>
</evidence>
<dbReference type="VEuPathDB" id="TriTrypDB:TcG_03491"/>
<dbReference type="PANTHER" id="PTHR12917">
    <property type="entry name" value="ASPARTYL PROTEASE DDI-RELATED"/>
    <property type="match status" value="1"/>
</dbReference>
<dbReference type="InterPro" id="IPR000626">
    <property type="entry name" value="Ubiquitin-like_dom"/>
</dbReference>
<dbReference type="GO" id="GO:0006508">
    <property type="term" value="P:proteolysis"/>
    <property type="evidence" value="ECO:0007669"/>
    <property type="project" value="UniProtKB-KW"/>
</dbReference>
<dbReference type="VEuPathDB" id="TriTrypDB:BCY84_11981"/>
<dbReference type="SUPFAM" id="SSF50630">
    <property type="entry name" value="Acid proteases"/>
    <property type="match status" value="1"/>
</dbReference>
<evidence type="ECO:0000256" key="4">
    <source>
        <dbReference type="ARBA" id="ARBA00022801"/>
    </source>
</evidence>
<dbReference type="Gene3D" id="2.40.70.10">
    <property type="entry name" value="Acid Proteases"/>
    <property type="match status" value="1"/>
</dbReference>
<keyword evidence="4" id="KW-0378">Hydrolase</keyword>
<dbReference type="Pfam" id="PF00240">
    <property type="entry name" value="ubiquitin"/>
    <property type="match status" value="1"/>
</dbReference>
<dbReference type="VEuPathDB" id="TriTrypDB:Tc_MARK_2139"/>
<dbReference type="PROSITE" id="PS50053">
    <property type="entry name" value="UBIQUITIN_2"/>
    <property type="match status" value="1"/>
</dbReference>
<evidence type="ECO:0000256" key="5">
    <source>
        <dbReference type="SAM" id="MobiDB-lite"/>
    </source>
</evidence>
<dbReference type="EMBL" id="PRFA01000085">
    <property type="protein sequence ID" value="PWU87747.1"/>
    <property type="molecule type" value="Genomic_DNA"/>
</dbReference>
<protein>
    <submittedName>
        <fullName evidence="8">Putative DNA-damage inducible protein DDI1-like protein</fullName>
    </submittedName>
</protein>
<feature type="domain" description="Peptidase A2" evidence="7">
    <location>
        <begin position="243"/>
        <end position="282"/>
    </location>
</feature>